<dbReference type="EMBL" id="JBHFEH010000011">
    <property type="protein sequence ID" value="KAL2055557.1"/>
    <property type="molecule type" value="Genomic_DNA"/>
</dbReference>
<feature type="transmembrane region" description="Helical" evidence="2">
    <location>
        <begin position="136"/>
        <end position="160"/>
    </location>
</feature>
<sequence length="310" mass="35253">MIRPQLLQAARFQHALFSNPSTCVLRTRSPFIESCLRCRFSTSTRNLVQKPRKAMLQKPSKAPAKPIQSTPYTPRKSAAYESLNDKLATRSSPTLLYRSSSYTHYITACCTGGAFLVGIAVYNYRSQYFIVKPEDLPAFVPVFITVGSFMIACIGFWMLLKPQNMVQRITSLPSPPKAKSHALLLQIERTPLMPYRKPRITTVPHTDVTLSSTLFDSDSERRIEAAIAEIKLREEKLAAFAKTNLMTLPFRQAGFWIWRSFIGLRRAFTSEGFLYLHLKGNNRVWKMDRDPAWALDDGKALDRLVKVKIG</sequence>
<proteinExistence type="predicted"/>
<evidence type="ECO:0000313" key="4">
    <source>
        <dbReference type="Proteomes" id="UP001590951"/>
    </source>
</evidence>
<keyword evidence="2" id="KW-1133">Transmembrane helix</keyword>
<keyword evidence="2" id="KW-0812">Transmembrane</keyword>
<keyword evidence="4" id="KW-1185">Reference proteome</keyword>
<gene>
    <name evidence="3" type="ORF">ABVK25_004365</name>
</gene>
<dbReference type="Proteomes" id="UP001590951">
    <property type="component" value="Unassembled WGS sequence"/>
</dbReference>
<evidence type="ECO:0000256" key="2">
    <source>
        <dbReference type="SAM" id="Phobius"/>
    </source>
</evidence>
<evidence type="ECO:0000313" key="3">
    <source>
        <dbReference type="EMBL" id="KAL2055557.1"/>
    </source>
</evidence>
<organism evidence="3 4">
    <name type="scientific">Lepraria finkii</name>
    <dbReference type="NCBI Taxonomy" id="1340010"/>
    <lineage>
        <taxon>Eukaryota</taxon>
        <taxon>Fungi</taxon>
        <taxon>Dikarya</taxon>
        <taxon>Ascomycota</taxon>
        <taxon>Pezizomycotina</taxon>
        <taxon>Lecanoromycetes</taxon>
        <taxon>OSLEUM clade</taxon>
        <taxon>Lecanoromycetidae</taxon>
        <taxon>Lecanorales</taxon>
        <taxon>Lecanorineae</taxon>
        <taxon>Stereocaulaceae</taxon>
        <taxon>Lepraria</taxon>
    </lineage>
</organism>
<feature type="region of interest" description="Disordered" evidence="1">
    <location>
        <begin position="51"/>
        <end position="73"/>
    </location>
</feature>
<comment type="caution">
    <text evidence="3">The sequence shown here is derived from an EMBL/GenBank/DDBJ whole genome shotgun (WGS) entry which is preliminary data.</text>
</comment>
<protein>
    <submittedName>
        <fullName evidence="3">Uncharacterized protein</fullName>
    </submittedName>
</protein>
<keyword evidence="2" id="KW-0472">Membrane</keyword>
<evidence type="ECO:0000256" key="1">
    <source>
        <dbReference type="SAM" id="MobiDB-lite"/>
    </source>
</evidence>
<name>A0ABR4BCH5_9LECA</name>
<accession>A0ABR4BCH5</accession>
<reference evidence="3 4" key="1">
    <citation type="submission" date="2024-09" db="EMBL/GenBank/DDBJ databases">
        <title>Rethinking Asexuality: The Enigmatic Case of Functional Sexual Genes in Lepraria (Stereocaulaceae).</title>
        <authorList>
            <person name="Doellman M."/>
            <person name="Sun Y."/>
            <person name="Barcenas-Pena A."/>
            <person name="Lumbsch H.T."/>
            <person name="Grewe F."/>
        </authorList>
    </citation>
    <scope>NUCLEOTIDE SEQUENCE [LARGE SCALE GENOMIC DNA]</scope>
    <source>
        <strain evidence="3 4">Grewe 0041</strain>
    </source>
</reference>
<feature type="transmembrane region" description="Helical" evidence="2">
    <location>
        <begin position="105"/>
        <end position="124"/>
    </location>
</feature>